<accession>A0A564TAJ9</accession>
<evidence type="ECO:0000313" key="8">
    <source>
        <dbReference type="Proteomes" id="UP000398619"/>
    </source>
</evidence>
<dbReference type="EMBL" id="CABHNM010000032">
    <property type="protein sequence ID" value="VUX04440.1"/>
    <property type="molecule type" value="Genomic_DNA"/>
</dbReference>
<evidence type="ECO:0000313" key="7">
    <source>
        <dbReference type="EMBL" id="VUX04440.1"/>
    </source>
</evidence>
<feature type="transmembrane region" description="Helical" evidence="6">
    <location>
        <begin position="469"/>
        <end position="488"/>
    </location>
</feature>
<keyword evidence="5 6" id="KW-0472">Membrane</keyword>
<keyword evidence="2" id="KW-1003">Cell membrane</keyword>
<evidence type="ECO:0000256" key="2">
    <source>
        <dbReference type="ARBA" id="ARBA00022475"/>
    </source>
</evidence>
<evidence type="ECO:0000256" key="4">
    <source>
        <dbReference type="ARBA" id="ARBA00022989"/>
    </source>
</evidence>
<gene>
    <name evidence="7" type="ORF">DLSSTS7063_01440</name>
</gene>
<organism evidence="7 8">
    <name type="scientific">Dorea longicatena</name>
    <dbReference type="NCBI Taxonomy" id="88431"/>
    <lineage>
        <taxon>Bacteria</taxon>
        <taxon>Bacillati</taxon>
        <taxon>Bacillota</taxon>
        <taxon>Clostridia</taxon>
        <taxon>Lachnospirales</taxon>
        <taxon>Lachnospiraceae</taxon>
        <taxon>Dorea</taxon>
    </lineage>
</organism>
<feature type="transmembrane region" description="Helical" evidence="6">
    <location>
        <begin position="341"/>
        <end position="360"/>
    </location>
</feature>
<feature type="transmembrane region" description="Helical" evidence="6">
    <location>
        <begin position="184"/>
        <end position="202"/>
    </location>
</feature>
<keyword evidence="3 6" id="KW-0812">Transmembrane</keyword>
<dbReference type="Proteomes" id="UP000398619">
    <property type="component" value="Unassembled WGS sequence"/>
</dbReference>
<feature type="transmembrane region" description="Helical" evidence="6">
    <location>
        <begin position="440"/>
        <end position="463"/>
    </location>
</feature>
<protein>
    <submittedName>
        <fullName evidence="7">Polysaccharide biosynthesis protein</fullName>
    </submittedName>
</protein>
<comment type="subcellular location">
    <subcellularLocation>
        <location evidence="1">Cell membrane</location>
        <topology evidence="1">Multi-pass membrane protein</topology>
    </subcellularLocation>
</comment>
<feature type="transmembrane region" description="Helical" evidence="6">
    <location>
        <begin position="12"/>
        <end position="33"/>
    </location>
</feature>
<dbReference type="GO" id="GO:0005886">
    <property type="term" value="C:plasma membrane"/>
    <property type="evidence" value="ECO:0007669"/>
    <property type="project" value="UniProtKB-SubCell"/>
</dbReference>
<feature type="transmembrane region" description="Helical" evidence="6">
    <location>
        <begin position="125"/>
        <end position="145"/>
    </location>
</feature>
<name>A0A564TAJ9_9FIRM</name>
<dbReference type="InterPro" id="IPR050833">
    <property type="entry name" value="Poly_Biosynth_Transport"/>
</dbReference>
<evidence type="ECO:0000256" key="6">
    <source>
        <dbReference type="SAM" id="Phobius"/>
    </source>
</evidence>
<dbReference type="RefSeq" id="WP_186290189.1">
    <property type="nucleotide sequence ID" value="NZ_CABHNM010000032.1"/>
</dbReference>
<proteinExistence type="predicted"/>
<sequence>MEQKTRTEYSVMNASVAMIAQFLAIFMGFITRVVFTRTLSEGYVGINGLFTDILNILSLSELGVGTAITYALYEPIAKKDIKRQQILMRMFKNFYRGTAAFVLTAGLMLIPFLDVLMKNRPDVDHLILIYVLYLLNSVVSYLLIYKKTLVDAHQLNYLTVINHNGFLVLQDLCQIIILLLTKNFVIFLLAAVLCTFCANVTMSRKADELFPYLKEPCKERLPEDEHQDIVKNVKAMLMHKLGTVVVSNTDNLLISSFVGVITAGIYSNYFLIIGSVRQVLEQIFQSIAASIGNLGVMEKSDKVHKVFLQLFFIGQWMYGVAAICLFEMLNPFVEFAFGKKYLFEWQIVLVLCISFLLNGMRRAVTVFKESMGFFWNDRYKAVAEAILNLVISVALVIKLGVAGVFIGTIVSTLLTTTWVEPYIMYKHCFKQPVGCFFLKYIYHILIIVFVWLCTNYCCSLYNGTAFLNLLYRGVICALLPNLLFILIYRRNEEWKELWKLVKKIGKKVFRIIRKCQ</sequence>
<evidence type="ECO:0000256" key="1">
    <source>
        <dbReference type="ARBA" id="ARBA00004651"/>
    </source>
</evidence>
<dbReference type="AlphaFoldDB" id="A0A564TAJ9"/>
<feature type="transmembrane region" description="Helical" evidence="6">
    <location>
        <begin position="53"/>
        <end position="73"/>
    </location>
</feature>
<keyword evidence="4 6" id="KW-1133">Transmembrane helix</keyword>
<feature type="transmembrane region" description="Helical" evidence="6">
    <location>
        <begin position="94"/>
        <end position="113"/>
    </location>
</feature>
<feature type="transmembrane region" description="Helical" evidence="6">
    <location>
        <begin position="306"/>
        <end position="329"/>
    </location>
</feature>
<evidence type="ECO:0000256" key="3">
    <source>
        <dbReference type="ARBA" id="ARBA00022692"/>
    </source>
</evidence>
<reference evidence="7 8" key="1">
    <citation type="submission" date="2019-07" db="EMBL/GenBank/DDBJ databases">
        <authorList>
            <person name="Hibberd C M."/>
            <person name="Gehrig L. J."/>
            <person name="Chang H.-W."/>
            <person name="Venkatesh S."/>
        </authorList>
    </citation>
    <scope>NUCLEOTIDE SEQUENCE [LARGE SCALE GENOMIC DNA]</scope>
    <source>
        <strain evidence="7">Dorea_longicatena_SSTS_Bg7063</strain>
    </source>
</reference>
<evidence type="ECO:0000256" key="5">
    <source>
        <dbReference type="ARBA" id="ARBA00023136"/>
    </source>
</evidence>
<feature type="transmembrane region" description="Helical" evidence="6">
    <location>
        <begin position="381"/>
        <end position="397"/>
    </location>
</feature>
<dbReference type="PANTHER" id="PTHR30250:SF26">
    <property type="entry name" value="PSMA PROTEIN"/>
    <property type="match status" value="1"/>
</dbReference>
<dbReference type="PANTHER" id="PTHR30250">
    <property type="entry name" value="PST FAMILY PREDICTED COLANIC ACID TRANSPORTER"/>
    <property type="match status" value="1"/>
</dbReference>